<evidence type="ECO:0000256" key="13">
    <source>
        <dbReference type="ARBA" id="ARBA00022723"/>
    </source>
</evidence>
<comment type="caution">
    <text evidence="28">The sequence shown here is derived from an EMBL/GenBank/DDBJ whole genome shotgun (WGS) entry which is preliminary data.</text>
</comment>
<feature type="domain" description="B12-binding N-terminal" evidence="27">
    <location>
        <begin position="696"/>
        <end position="790"/>
    </location>
</feature>
<protein>
    <recommendedName>
        <fullName evidence="7 20">Methionine synthase</fullName>
        <ecNumber evidence="6 20">2.1.1.13</ecNumber>
    </recommendedName>
    <alternativeName>
        <fullName evidence="19 21">5-methyltetrahydrofolate--homocysteine methyltransferase</fullName>
    </alternativeName>
</protein>
<dbReference type="SUPFAM" id="SSF52242">
    <property type="entry name" value="Cobalamin (vitamin B12)-binding domain"/>
    <property type="match status" value="1"/>
</dbReference>
<evidence type="ECO:0000259" key="23">
    <source>
        <dbReference type="PROSITE" id="PS50970"/>
    </source>
</evidence>
<comment type="pathway">
    <text evidence="4 21">Amino-acid biosynthesis; L-methionine biosynthesis via de novo pathway; L-methionine from L-homocysteine (MetH route): step 1/1.</text>
</comment>
<proteinExistence type="inferred from homology"/>
<dbReference type="InterPro" id="IPR000489">
    <property type="entry name" value="Pterin-binding_dom"/>
</dbReference>
<dbReference type="PANTHER" id="PTHR45833:SF1">
    <property type="entry name" value="METHIONINE SYNTHASE"/>
    <property type="match status" value="1"/>
</dbReference>
<evidence type="ECO:0000256" key="10">
    <source>
        <dbReference type="ARBA" id="ARBA00022628"/>
    </source>
</evidence>
<comment type="function">
    <text evidence="18 21">Catalyzes the transfer of a methyl group from methyl-cobalamin to homocysteine, yielding enzyme-bound cob(I)alamin and methionine. Subsequently, remethylates the cofactor using methyltetrahydrofolate.</text>
</comment>
<accession>A0ABS0BUJ3</accession>
<sequence>MTARQQRLTALKSLLNERIVILDGAMGTMIQGLNLSEEDFRGERFADYHMDIKGNNDILAMTKPEVIRDIHLAFLRKGVDIIETNSFNATTIAQADYDMQEHVSELNLACAKVAREACDIAEQEDGKPRFVAGVLGPTNRTASISPDVNDPGFRNTSFDELVTAYKQATHALLEGGVDTILIETIFDTLNAKAAIFAVKEVEQELREAWNKRKDEYFAQNATAVEVAAELTEVNEQRSEAANKVLSEIGAFPEVPIMLSGTITDASGRTLSGQTTEAFYNAVAHAEPLSVGLNCALGPEELRPYVQELSRVCETYVSIHPNAGLPNEFGEYDETPEQMAAEIQHWAEHGWINIIGGCCGTTPDHVEAMAQAAQAHPRRELPEIHAACRLSGLEPLNIDEDSLFVNVGERNNVTGSAKFKRLIIEENYEEAIEIAVKQVEDGAQIIDVNMDEGMLDAKACMVKFLNLLASEPEASRVPIMIDSSKWEVIEAGLKCIQGKGVVNSISLKEGEEAFIEHARKVKQYGAAAIIMAFDEDGQADTLERKIEICKRSYEVLTEKVGFLPQDIIFDPNIFAVATGIEEHNNYGLDFINAVTWIKANLPHAKISGGVSNVSFSFRGNNPVREAIHSVFLYYAIKEGMDMGIVNAGQMAIYDDLPEKLRLAVEDVILNKDPEAGERLLEVAEEFRGDGTAASKVADTKWREESVEKRLEHALVKGITDFIEEDTEEAYQKLGSGLLVIEGPLMDGMNVVGDLFGSGKMFLPQVVKSARVMKRAVAYLDPYLLAAKTEGQANGKIVMATVKGDVHDIGKNIVGVVLQCNNFEVIDLGVMVPAEKILDTAVAEGANVIGLSGLITPSLEEMVNVAKLMKERNMDLPLLIGGATTSKAHTAVKIEPQYDHPVVYVKDASRAVGVAQSLISNDLKTDFAAKIRAEYETVREERKARAKQVKRVPINKARENRIEIDWNGYTPVKPSFLGSRVIEDFPLEKLLERFDWSPFFQSWELHGLFPRILDDKVVGEEARKVYADAKEMLEKIIAEKWLTAKAVYGFYPANAIGDDIEVYTDESRTEVLTVLHNLRQQAEKKRGGYNQCLSDYIAPKETGIADYVGLFAVSGGIGCDEKAAEFEAEHNDYEAIMLKALADRFAEAFAETLHEMVRKTEWGYAPDENLDNEALIREKYQGIRPAPGYPACPEHTEKGTIWELLKPSESIGLDLTSSYAMTPTAAVSGVYFSHPGSKYFGIGSVGRDQVEDYAHRKGWTVEETEKWLAPNLGYDPEDFAQ</sequence>
<dbReference type="CDD" id="cd02069">
    <property type="entry name" value="methionine_synthase_B12_BD"/>
    <property type="match status" value="1"/>
</dbReference>
<keyword evidence="11 21" id="KW-0808">Transferase</keyword>
<evidence type="ECO:0000256" key="11">
    <source>
        <dbReference type="ARBA" id="ARBA00022679"/>
    </source>
</evidence>
<evidence type="ECO:0000256" key="1">
    <source>
        <dbReference type="ARBA" id="ARBA00001700"/>
    </source>
</evidence>
<keyword evidence="13 21" id="KW-0479">Metal-binding</keyword>
<dbReference type="GO" id="GO:0008705">
    <property type="term" value="F:methionine synthase activity"/>
    <property type="evidence" value="ECO:0007669"/>
    <property type="project" value="UniProtKB-EC"/>
</dbReference>
<keyword evidence="8 21" id="KW-0489">Methyltransferase</keyword>
<dbReference type="PANTHER" id="PTHR45833">
    <property type="entry name" value="METHIONINE SYNTHASE"/>
    <property type="match status" value="1"/>
</dbReference>
<dbReference type="PROSITE" id="PS51337">
    <property type="entry name" value="B12_BINDING_NTER"/>
    <property type="match status" value="1"/>
</dbReference>
<dbReference type="EMBL" id="JACBGI020000004">
    <property type="protein sequence ID" value="MBF6057506.1"/>
    <property type="molecule type" value="Genomic_DNA"/>
</dbReference>
<evidence type="ECO:0000256" key="17">
    <source>
        <dbReference type="ARBA" id="ARBA00023285"/>
    </source>
</evidence>
<dbReference type="EC" id="2.1.1.13" evidence="6 20"/>
<keyword evidence="9 21" id="KW-0028">Amino-acid biosynthesis</keyword>
<feature type="binding site" evidence="22">
    <location>
        <position position="358"/>
    </location>
    <ligand>
        <name>Zn(2+)</name>
        <dbReference type="ChEBI" id="CHEBI:29105"/>
    </ligand>
</feature>
<feature type="binding site" evidence="22">
    <location>
        <position position="294"/>
    </location>
    <ligand>
        <name>Zn(2+)</name>
        <dbReference type="ChEBI" id="CHEBI:29105"/>
    </ligand>
</feature>
<keyword evidence="29" id="KW-1185">Reference proteome</keyword>
<dbReference type="NCBIfam" id="TIGR02082">
    <property type="entry name" value="metH"/>
    <property type="match status" value="1"/>
</dbReference>
<dbReference type="Pfam" id="PF02607">
    <property type="entry name" value="B12-binding_2"/>
    <property type="match status" value="1"/>
</dbReference>
<comment type="cofactor">
    <cofactor evidence="3 21">
        <name>methylcob(III)alamin</name>
        <dbReference type="ChEBI" id="CHEBI:28115"/>
    </cofactor>
</comment>
<dbReference type="InterPro" id="IPR004223">
    <property type="entry name" value="VitB12-dep_Met_synth_activ_dom"/>
</dbReference>
<evidence type="ECO:0000256" key="7">
    <source>
        <dbReference type="ARBA" id="ARBA00013998"/>
    </source>
</evidence>
<evidence type="ECO:0000259" key="26">
    <source>
        <dbReference type="PROSITE" id="PS51332"/>
    </source>
</evidence>
<keyword evidence="16 21" id="KW-0486">Methionine biosynthesis</keyword>
<dbReference type="InterPro" id="IPR037010">
    <property type="entry name" value="VitB12-dep_Met_synth_activ_sf"/>
</dbReference>
<feature type="domain" description="Hcy-binding" evidence="23">
    <location>
        <begin position="8"/>
        <end position="372"/>
    </location>
</feature>
<evidence type="ECO:0000256" key="22">
    <source>
        <dbReference type="PROSITE-ProRule" id="PRU00333"/>
    </source>
</evidence>
<comment type="cofactor">
    <cofactor evidence="2 21 22">
        <name>Zn(2+)</name>
        <dbReference type="ChEBI" id="CHEBI:29105"/>
    </cofactor>
</comment>
<dbReference type="SUPFAM" id="SSF82282">
    <property type="entry name" value="Homocysteine S-methyltransferase"/>
    <property type="match status" value="2"/>
</dbReference>
<dbReference type="PROSITE" id="PS50974">
    <property type="entry name" value="ADOMET_ACTIVATION"/>
    <property type="match status" value="1"/>
</dbReference>
<evidence type="ECO:0000256" key="4">
    <source>
        <dbReference type="ARBA" id="ARBA00005178"/>
    </source>
</evidence>
<evidence type="ECO:0000256" key="6">
    <source>
        <dbReference type="ARBA" id="ARBA00012032"/>
    </source>
</evidence>
<dbReference type="RefSeq" id="WP_185977654.1">
    <property type="nucleotide sequence ID" value="NZ_JACBGI020000004.1"/>
</dbReference>
<keyword evidence="14" id="KW-0677">Repeat</keyword>
<dbReference type="InterPro" id="IPR036594">
    <property type="entry name" value="Meth_synthase_dom"/>
</dbReference>
<comment type="similarity">
    <text evidence="5">Belongs to the vitamin-B12 dependent methionine synthase family.</text>
</comment>
<dbReference type="InterPro" id="IPR011005">
    <property type="entry name" value="Dihydropteroate_synth-like_sf"/>
</dbReference>
<evidence type="ECO:0000313" key="29">
    <source>
        <dbReference type="Proteomes" id="UP001193680"/>
    </source>
</evidence>
<dbReference type="Gene3D" id="3.40.50.280">
    <property type="entry name" value="Cobalamin-binding domain"/>
    <property type="match status" value="1"/>
</dbReference>
<dbReference type="Pfam" id="PF00809">
    <property type="entry name" value="Pterin_bind"/>
    <property type="match status" value="1"/>
</dbReference>
<dbReference type="Gene3D" id="3.10.196.10">
    <property type="entry name" value="Vitamin B12-dependent methionine synthase, activation domain"/>
    <property type="match status" value="1"/>
</dbReference>
<evidence type="ECO:0000256" key="14">
    <source>
        <dbReference type="ARBA" id="ARBA00022737"/>
    </source>
</evidence>
<evidence type="ECO:0000256" key="5">
    <source>
        <dbReference type="ARBA" id="ARBA00010398"/>
    </source>
</evidence>
<feature type="domain" description="AdoMet activation" evidence="25">
    <location>
        <begin position="943"/>
        <end position="1275"/>
    </location>
</feature>
<dbReference type="Proteomes" id="UP001193680">
    <property type="component" value="Unassembled WGS sequence"/>
</dbReference>
<dbReference type="Gene3D" id="3.20.20.20">
    <property type="entry name" value="Dihydropteroate synthase-like"/>
    <property type="match status" value="1"/>
</dbReference>
<gene>
    <name evidence="28" type="primary">metH</name>
    <name evidence="28" type="ORF">H8792_004050</name>
</gene>
<dbReference type="SUPFAM" id="SSF47644">
    <property type="entry name" value="Methionine synthase domain"/>
    <property type="match status" value="1"/>
</dbReference>
<evidence type="ECO:0000256" key="18">
    <source>
        <dbReference type="ARBA" id="ARBA00025552"/>
    </source>
</evidence>
<evidence type="ECO:0000256" key="19">
    <source>
        <dbReference type="ARBA" id="ARBA00031040"/>
    </source>
</evidence>
<dbReference type="GO" id="GO:0032259">
    <property type="term" value="P:methylation"/>
    <property type="evidence" value="ECO:0007669"/>
    <property type="project" value="UniProtKB-KW"/>
</dbReference>
<dbReference type="Gene3D" id="1.10.288.10">
    <property type="entry name" value="Cobalamin-dependent Methionine Synthase, domain 2"/>
    <property type="match status" value="1"/>
</dbReference>
<dbReference type="Gene3D" id="3.20.20.330">
    <property type="entry name" value="Homocysteine-binding-like domain"/>
    <property type="match status" value="1"/>
</dbReference>
<dbReference type="InterPro" id="IPR006158">
    <property type="entry name" value="Cobalamin-bd"/>
</dbReference>
<comment type="domain">
    <text evidence="21">Modular enzyme with four functionally distinct domains. The isolated Hcy-binding domain catalyzes methyl transfer from free methylcobalamin to homocysteine. The Hcy-binding domain in association with the pterin-binding domain catalyzes the methylation of cob(I)alamin by methyltetrahydrofolate and the methylation of homocysteine. The B12-binding domain binds the cofactor. The AdoMet activation domain binds S-adenosyl-L-methionine. Under aerobic conditions cob(I)alamin can be converted to inactive cob(II)alamin. Reductive methylation by S-adenosyl-L-methionine and flavodoxin regenerates methylcobalamin.</text>
</comment>
<dbReference type="Pfam" id="PF02310">
    <property type="entry name" value="B12-binding"/>
    <property type="match status" value="1"/>
</dbReference>
<comment type="catalytic activity">
    <reaction evidence="1 21">
        <text>(6S)-5-methyl-5,6,7,8-tetrahydrofolate + L-homocysteine = (6S)-5,6,7,8-tetrahydrofolate + L-methionine</text>
        <dbReference type="Rhea" id="RHEA:11172"/>
        <dbReference type="ChEBI" id="CHEBI:18608"/>
        <dbReference type="ChEBI" id="CHEBI:57453"/>
        <dbReference type="ChEBI" id="CHEBI:57844"/>
        <dbReference type="ChEBI" id="CHEBI:58199"/>
        <dbReference type="EC" id="2.1.1.13"/>
    </reaction>
</comment>
<keyword evidence="17 21" id="KW-0170">Cobalt</keyword>
<keyword evidence="12 21" id="KW-0949">S-adenosyl-L-methionine</keyword>
<name>A0ABS0BUJ3_9GAMM</name>
<evidence type="ECO:0000259" key="25">
    <source>
        <dbReference type="PROSITE" id="PS50974"/>
    </source>
</evidence>
<dbReference type="Gene3D" id="1.10.1240.10">
    <property type="entry name" value="Methionine synthase domain"/>
    <property type="match status" value="1"/>
</dbReference>
<evidence type="ECO:0000256" key="2">
    <source>
        <dbReference type="ARBA" id="ARBA00001947"/>
    </source>
</evidence>
<evidence type="ECO:0000256" key="8">
    <source>
        <dbReference type="ARBA" id="ARBA00022603"/>
    </source>
</evidence>
<dbReference type="InterPro" id="IPR050554">
    <property type="entry name" value="Met_Synthase/Corrinoid"/>
</dbReference>
<dbReference type="InterPro" id="IPR011822">
    <property type="entry name" value="MetH"/>
</dbReference>
<dbReference type="PIRSF" id="PIRSF000381">
    <property type="entry name" value="MetH"/>
    <property type="match status" value="1"/>
</dbReference>
<evidence type="ECO:0000256" key="3">
    <source>
        <dbReference type="ARBA" id="ARBA00001956"/>
    </source>
</evidence>
<dbReference type="PROSITE" id="PS50972">
    <property type="entry name" value="PTERIN_BINDING"/>
    <property type="match status" value="1"/>
</dbReference>
<feature type="domain" description="Pterin-binding" evidence="24">
    <location>
        <begin position="403"/>
        <end position="664"/>
    </location>
</feature>
<organism evidence="28 29">
    <name type="scientific">Thiomicrorhabdus heinhorstiae</name>
    <dbReference type="NCBI Taxonomy" id="2748010"/>
    <lineage>
        <taxon>Bacteria</taxon>
        <taxon>Pseudomonadati</taxon>
        <taxon>Pseudomonadota</taxon>
        <taxon>Gammaproteobacteria</taxon>
        <taxon>Thiotrichales</taxon>
        <taxon>Piscirickettsiaceae</taxon>
        <taxon>Thiomicrorhabdus</taxon>
    </lineage>
</organism>
<dbReference type="InterPro" id="IPR033706">
    <property type="entry name" value="Met_synthase_B12-bd"/>
</dbReference>
<dbReference type="PROSITE" id="PS51332">
    <property type="entry name" value="B12_BINDING"/>
    <property type="match status" value="1"/>
</dbReference>
<feature type="binding site" evidence="22">
    <location>
        <position position="357"/>
    </location>
    <ligand>
        <name>Zn(2+)</name>
        <dbReference type="ChEBI" id="CHEBI:29105"/>
    </ligand>
</feature>
<evidence type="ECO:0000256" key="21">
    <source>
        <dbReference type="PIRNR" id="PIRNR000381"/>
    </source>
</evidence>
<dbReference type="SUPFAM" id="SSF51717">
    <property type="entry name" value="Dihydropteroate synthetase-like"/>
    <property type="match status" value="1"/>
</dbReference>
<dbReference type="InterPro" id="IPR036724">
    <property type="entry name" value="Cobalamin-bd_sf"/>
</dbReference>
<dbReference type="InterPro" id="IPR036589">
    <property type="entry name" value="HCY_dom_sf"/>
</dbReference>
<dbReference type="CDD" id="cd00740">
    <property type="entry name" value="MeTr"/>
    <property type="match status" value="1"/>
</dbReference>
<evidence type="ECO:0000313" key="28">
    <source>
        <dbReference type="EMBL" id="MBF6057506.1"/>
    </source>
</evidence>
<keyword evidence="15 21" id="KW-0862">Zinc</keyword>
<feature type="domain" description="B12-binding" evidence="26">
    <location>
        <begin position="792"/>
        <end position="927"/>
    </location>
</feature>
<dbReference type="PROSITE" id="PS50970">
    <property type="entry name" value="HCY"/>
    <property type="match status" value="1"/>
</dbReference>
<dbReference type="InterPro" id="IPR003726">
    <property type="entry name" value="HCY_dom"/>
</dbReference>
<dbReference type="InterPro" id="IPR003759">
    <property type="entry name" value="Cbl-bd_cap"/>
</dbReference>
<evidence type="ECO:0000256" key="16">
    <source>
        <dbReference type="ARBA" id="ARBA00023167"/>
    </source>
</evidence>
<reference evidence="28 29" key="2">
    <citation type="submission" date="2020-11" db="EMBL/GenBank/DDBJ databases">
        <title>Sulfur oxidizing isolate from Hospital Hole Sinkhole.</title>
        <authorList>
            <person name="Scott K.M."/>
        </authorList>
    </citation>
    <scope>NUCLEOTIDE SEQUENCE [LARGE SCALE GENOMIC DNA]</scope>
    <source>
        <strain evidence="28 29">HH1</strain>
    </source>
</reference>
<evidence type="ECO:0000256" key="15">
    <source>
        <dbReference type="ARBA" id="ARBA00022833"/>
    </source>
</evidence>
<reference evidence="28 29" key="1">
    <citation type="submission" date="2020-06" db="EMBL/GenBank/DDBJ databases">
        <authorList>
            <person name="Scott K."/>
        </authorList>
    </citation>
    <scope>NUCLEOTIDE SEQUENCE [LARGE SCALE GENOMIC DNA]</scope>
    <source>
        <strain evidence="28 29">HH1</strain>
    </source>
</reference>
<dbReference type="NCBIfam" id="NF007024">
    <property type="entry name" value="PRK09490.1"/>
    <property type="match status" value="1"/>
</dbReference>
<evidence type="ECO:0000256" key="12">
    <source>
        <dbReference type="ARBA" id="ARBA00022691"/>
    </source>
</evidence>
<keyword evidence="10 21" id="KW-0846">Cobalamin</keyword>
<dbReference type="SMART" id="SM01018">
    <property type="entry name" value="B12-binding_2"/>
    <property type="match status" value="1"/>
</dbReference>
<dbReference type="Pfam" id="PF02574">
    <property type="entry name" value="S-methyl_trans"/>
    <property type="match status" value="1"/>
</dbReference>
<evidence type="ECO:0000259" key="27">
    <source>
        <dbReference type="PROSITE" id="PS51337"/>
    </source>
</evidence>
<evidence type="ECO:0000256" key="9">
    <source>
        <dbReference type="ARBA" id="ARBA00022605"/>
    </source>
</evidence>
<dbReference type="SUPFAM" id="SSF56507">
    <property type="entry name" value="Methionine synthase activation domain-like"/>
    <property type="match status" value="1"/>
</dbReference>
<evidence type="ECO:0000259" key="24">
    <source>
        <dbReference type="PROSITE" id="PS50972"/>
    </source>
</evidence>
<evidence type="ECO:0000256" key="20">
    <source>
        <dbReference type="NCBIfam" id="TIGR02082"/>
    </source>
</evidence>
<dbReference type="Pfam" id="PF02965">
    <property type="entry name" value="Met_synt_B12"/>
    <property type="match status" value="1"/>
</dbReference>